<dbReference type="FunFam" id="2.160.10.30:FF:000001">
    <property type="entry name" value="UDP-sugar pyrophosphorylase"/>
    <property type="match status" value="1"/>
</dbReference>
<evidence type="ECO:0000256" key="6">
    <source>
        <dbReference type="ARBA" id="ARBA00039080"/>
    </source>
</evidence>
<dbReference type="PANTHER" id="PTHR11952:SF9">
    <property type="entry name" value="UDP-SUGAR PYROPHOSPHORYLASE"/>
    <property type="match status" value="1"/>
</dbReference>
<dbReference type="InterPro" id="IPR029044">
    <property type="entry name" value="Nucleotide-diphossugar_trans"/>
</dbReference>
<evidence type="ECO:0000313" key="9">
    <source>
        <dbReference type="Proteomes" id="UP000030747"/>
    </source>
</evidence>
<dbReference type="GO" id="GO:0006048">
    <property type="term" value="P:UDP-N-acetylglucosamine biosynthetic process"/>
    <property type="evidence" value="ECO:0007669"/>
    <property type="project" value="TreeGrafter"/>
</dbReference>
<comment type="cofactor">
    <cofactor evidence="2">
        <name>Mg(2+)</name>
        <dbReference type="ChEBI" id="CHEBI:18420"/>
    </cofactor>
</comment>
<dbReference type="OrthoDB" id="532420at2759"/>
<dbReference type="Proteomes" id="UP000030747">
    <property type="component" value="Unassembled WGS sequence"/>
</dbReference>
<keyword evidence="4" id="KW-0548">Nucleotidyltransferase</keyword>
<dbReference type="PANTHER" id="PTHR11952">
    <property type="entry name" value="UDP- GLUCOSE PYROPHOSPHORYLASE"/>
    <property type="match status" value="1"/>
</dbReference>
<comment type="cofactor">
    <cofactor evidence="1">
        <name>Mn(2+)</name>
        <dbReference type="ChEBI" id="CHEBI:29035"/>
    </cofactor>
</comment>
<evidence type="ECO:0000256" key="5">
    <source>
        <dbReference type="ARBA" id="ARBA00038047"/>
    </source>
</evidence>
<evidence type="ECO:0000256" key="7">
    <source>
        <dbReference type="ARBA" id="ARBA00048259"/>
    </source>
</evidence>
<dbReference type="OMA" id="PMGPRVV"/>
<proteinExistence type="inferred from homology"/>
<dbReference type="EMBL" id="HG678151">
    <property type="protein sequence ID" value="CDJ45295.1"/>
    <property type="molecule type" value="Genomic_DNA"/>
</dbReference>
<dbReference type="InterPro" id="IPR002618">
    <property type="entry name" value="UDPGP_fam"/>
</dbReference>
<evidence type="ECO:0000256" key="2">
    <source>
        <dbReference type="ARBA" id="ARBA00001946"/>
    </source>
</evidence>
<dbReference type="VEuPathDB" id="ToxoDB:ETH_00022135"/>
<gene>
    <name evidence="8" type="ORF">ETH_00022135</name>
</gene>
<dbReference type="GeneID" id="25253539"/>
<organism evidence="8 9">
    <name type="scientific">Eimeria tenella</name>
    <name type="common">Coccidian parasite</name>
    <dbReference type="NCBI Taxonomy" id="5802"/>
    <lineage>
        <taxon>Eukaryota</taxon>
        <taxon>Sar</taxon>
        <taxon>Alveolata</taxon>
        <taxon>Apicomplexa</taxon>
        <taxon>Conoidasida</taxon>
        <taxon>Coccidia</taxon>
        <taxon>Eucoccidiorida</taxon>
        <taxon>Eimeriorina</taxon>
        <taxon>Eimeriidae</taxon>
        <taxon>Eimeria</taxon>
    </lineage>
</organism>
<dbReference type="AlphaFoldDB" id="U6LC12"/>
<comment type="similarity">
    <text evidence="5">Belongs to the USP family.</text>
</comment>
<sequence>MTSGDTHAATAALLEANDFFGLDREEVHLLQQQKVPALADMQARLATCPRDRFQLELKPHGHGDVHSLLLRSGLLSSWQQKGIRWVTLLQDTNAAVMRVLAAVIGVSKQRGLAMNSIAVPRRPGEAVGSICRLVSANRELTLNVEYNVLDTLLKATGKGGDKAGPEGYSLLPGNTNAIVLSLEPYLKALESSGGLVPEFINPKFKDETKTSFKSPARLESMMQDLPLQLSPEDKVGFVELPRWCCFSPVKNSVEDARKKAASDLPPESALSGEADLYYQNAQWMKLAVACSSSSSSSSGGSSSGSVVIAEPKPVCFGGVKYQMGPKIVLCPSWAISLLQMKEKLQGANVQIQQDSALVISGDVRIHNLELDGALLLKADPGASLVVESLSVRNAGWAFEPLSDAAAAAAAPVEALRGFSVLRKEAKEVHVKSGTEVIRE</sequence>
<dbReference type="SUPFAM" id="SSF53448">
    <property type="entry name" value="Nucleotide-diphospho-sugar transferases"/>
    <property type="match status" value="1"/>
</dbReference>
<name>U6LC12_EIMTE</name>
<reference evidence="8" key="2">
    <citation type="submission" date="2013-10" db="EMBL/GenBank/DDBJ databases">
        <authorList>
            <person name="Aslett M."/>
        </authorList>
    </citation>
    <scope>NUCLEOTIDE SEQUENCE [LARGE SCALE GENOMIC DNA]</scope>
    <source>
        <strain evidence="8">Houghton</strain>
    </source>
</reference>
<evidence type="ECO:0000313" key="8">
    <source>
        <dbReference type="EMBL" id="CDJ45295.1"/>
    </source>
</evidence>
<dbReference type="RefSeq" id="XP_013236041.1">
    <property type="nucleotide sequence ID" value="XM_013380587.1"/>
</dbReference>
<dbReference type="Gene3D" id="3.90.550.10">
    <property type="entry name" value="Spore Coat Polysaccharide Biosynthesis Protein SpsA, Chain A"/>
    <property type="match status" value="1"/>
</dbReference>
<reference evidence="8" key="1">
    <citation type="submission" date="2013-10" db="EMBL/GenBank/DDBJ databases">
        <title>Genomic analysis of the causative agents of coccidiosis in chickens.</title>
        <authorList>
            <person name="Reid A.J."/>
            <person name="Blake D."/>
            <person name="Billington K."/>
            <person name="Browne H."/>
            <person name="Dunn M."/>
            <person name="Hung S."/>
            <person name="Kawahara F."/>
            <person name="Miranda-Saavedra D."/>
            <person name="Mourier T."/>
            <person name="Nagra H."/>
            <person name="Otto T.D."/>
            <person name="Rawlings N."/>
            <person name="Sanchez A."/>
            <person name="Sanders M."/>
            <person name="Subramaniam C."/>
            <person name="Tay Y."/>
            <person name="Dear P."/>
            <person name="Doerig C."/>
            <person name="Gruber A."/>
            <person name="Parkinson J."/>
            <person name="Shirley M."/>
            <person name="Wan K.L."/>
            <person name="Berriman M."/>
            <person name="Tomley F."/>
            <person name="Pain A."/>
        </authorList>
    </citation>
    <scope>NUCLEOTIDE SEQUENCE [LARGE SCALE GENOMIC DNA]</scope>
    <source>
        <strain evidence="8">Houghton</strain>
    </source>
</reference>
<dbReference type="Gene3D" id="2.160.10.30">
    <property type="match status" value="1"/>
</dbReference>
<protein>
    <recommendedName>
        <fullName evidence="6">UTP-monosaccharide-1-phosphate uridylyltransferase</fullName>
        <ecNumber evidence="6">2.7.7.64</ecNumber>
    </recommendedName>
</protein>
<dbReference type="EC" id="2.7.7.64" evidence="6"/>
<dbReference type="InterPro" id="IPR039741">
    <property type="entry name" value="UDP-sugar_pyrophosphorylase"/>
</dbReference>
<comment type="catalytic activity">
    <reaction evidence="7">
        <text>a monosaccharide 1-phosphate + UTP + H(+) = a UDP-monosaccharide + diphosphate</text>
        <dbReference type="Rhea" id="RHEA:13205"/>
        <dbReference type="ChEBI" id="CHEBI:15378"/>
        <dbReference type="ChEBI" id="CHEBI:33019"/>
        <dbReference type="ChEBI" id="CHEBI:46398"/>
        <dbReference type="ChEBI" id="CHEBI:140358"/>
        <dbReference type="ChEBI" id="CHEBI:140359"/>
        <dbReference type="EC" id="2.7.7.64"/>
    </reaction>
</comment>
<keyword evidence="9" id="KW-1185">Reference proteome</keyword>
<dbReference type="Pfam" id="PF01704">
    <property type="entry name" value="UDPGP"/>
    <property type="match status" value="1"/>
</dbReference>
<dbReference type="GO" id="GO:0003977">
    <property type="term" value="F:UDP-N-acetylglucosamine diphosphorylase activity"/>
    <property type="evidence" value="ECO:0007669"/>
    <property type="project" value="TreeGrafter"/>
</dbReference>
<evidence type="ECO:0000256" key="1">
    <source>
        <dbReference type="ARBA" id="ARBA00001936"/>
    </source>
</evidence>
<accession>U6LC12</accession>
<dbReference type="GO" id="GO:0051748">
    <property type="term" value="F:UTP-monosaccharide-1-phosphate uridylyltransferase activity"/>
    <property type="evidence" value="ECO:0007669"/>
    <property type="project" value="UniProtKB-EC"/>
</dbReference>
<evidence type="ECO:0000256" key="3">
    <source>
        <dbReference type="ARBA" id="ARBA00022679"/>
    </source>
</evidence>
<dbReference type="VEuPathDB" id="ToxoDB:ETH2_1051900"/>
<evidence type="ECO:0000256" key="4">
    <source>
        <dbReference type="ARBA" id="ARBA00022695"/>
    </source>
</evidence>
<keyword evidence="3" id="KW-0808">Transferase</keyword>